<evidence type="ECO:0000313" key="3">
    <source>
        <dbReference type="Proteomes" id="UP000033008"/>
    </source>
</evidence>
<feature type="region of interest" description="Disordered" evidence="1">
    <location>
        <begin position="98"/>
        <end position="123"/>
    </location>
</feature>
<evidence type="ECO:0000256" key="1">
    <source>
        <dbReference type="SAM" id="MobiDB-lite"/>
    </source>
</evidence>
<dbReference type="RefSeq" id="YP_009134134.1">
    <property type="nucleotide sequence ID" value="NC_026926.1"/>
</dbReference>
<dbReference type="EMBL" id="KJ019069">
    <property type="protein sequence ID" value="AIX24047.1"/>
    <property type="molecule type" value="Genomic_DNA"/>
</dbReference>
<reference evidence="2 3" key="1">
    <citation type="submission" date="2013-12" db="EMBL/GenBank/DDBJ databases">
        <title>Ecological redundancy of diverse viral populations within a natural community.</title>
        <authorList>
            <person name="Gregory A.C."/>
            <person name="LaButti K."/>
            <person name="Copeland A."/>
            <person name="Woyke T."/>
            <person name="Sullivan M.B."/>
        </authorList>
    </citation>
    <scope>NUCLEOTIDE SEQUENCE [LARGE SCALE GENOMIC DNA]</scope>
    <source>
        <strain evidence="2">Syn7803US103</strain>
    </source>
</reference>
<feature type="compositionally biased region" description="Low complexity" evidence="1">
    <location>
        <begin position="111"/>
        <end position="123"/>
    </location>
</feature>
<name>A0A0E3FA90_9CAUD</name>
<dbReference type="KEGG" id="vg:24171330"/>
<protein>
    <submittedName>
        <fullName evidence="2">Uncharacterized protein</fullName>
    </submittedName>
</protein>
<dbReference type="GeneID" id="24171330"/>
<sequence length="123" mass="14122">MAVSILTLKTGDRVIAELKEIFDGEGEDKRGVCLLMEEPYVLNLDGGNPQYLTEQYGMEYQIKFSKWNPYSSDWQYKMPYDCIMTISNPEPGLQEAYENKITEKREKQNDGTDTGNTTTEDES</sequence>
<feature type="compositionally biased region" description="Basic and acidic residues" evidence="1">
    <location>
        <begin position="98"/>
        <end position="110"/>
    </location>
</feature>
<proteinExistence type="predicted"/>
<dbReference type="Gene3D" id="2.30.30.100">
    <property type="match status" value="1"/>
</dbReference>
<dbReference type="OrthoDB" id="19651at10239"/>
<dbReference type="Proteomes" id="UP000033008">
    <property type="component" value="Segment"/>
</dbReference>
<gene>
    <name evidence="2" type="ORF">Syn7803US103_152</name>
</gene>
<accession>A0A0E3FA90</accession>
<organism evidence="2 3">
    <name type="scientific">Synechococcus phage ACG-2014j</name>
    <dbReference type="NCBI Taxonomy" id="1493514"/>
    <lineage>
        <taxon>Viruses</taxon>
        <taxon>Duplodnaviria</taxon>
        <taxon>Heunggongvirae</taxon>
        <taxon>Uroviricota</taxon>
        <taxon>Caudoviricetes</taxon>
        <taxon>Pantevenvirales</taxon>
        <taxon>Kyanoviridae</taxon>
        <taxon>Potamoivirus</taxon>
        <taxon>Potamoivirus tusconj</taxon>
    </lineage>
</organism>
<evidence type="ECO:0000313" key="2">
    <source>
        <dbReference type="EMBL" id="AIX24047.1"/>
    </source>
</evidence>